<evidence type="ECO:0000256" key="3">
    <source>
        <dbReference type="ARBA" id="ARBA00004629"/>
    </source>
</evidence>
<evidence type="ECO:0000256" key="4">
    <source>
        <dbReference type="ARBA" id="ARBA00006277"/>
    </source>
</evidence>
<keyword evidence="10" id="KW-0159">Chromosome partition</keyword>
<dbReference type="InterPro" id="IPR013965">
    <property type="entry name" value="DASH_Dad3"/>
</dbReference>
<keyword evidence="12" id="KW-0206">Cytoskeleton</keyword>
<dbReference type="GO" id="GO:0072686">
    <property type="term" value="C:mitotic spindle"/>
    <property type="evidence" value="ECO:0007669"/>
    <property type="project" value="InterPro"/>
</dbReference>
<evidence type="ECO:0000313" key="18">
    <source>
        <dbReference type="EMBL" id="KAG1826836.1"/>
    </source>
</evidence>
<evidence type="ECO:0000256" key="11">
    <source>
        <dbReference type="ARBA" id="ARBA00022838"/>
    </source>
</evidence>
<evidence type="ECO:0000256" key="8">
    <source>
        <dbReference type="ARBA" id="ARBA00022701"/>
    </source>
</evidence>
<comment type="subcellular location">
    <subcellularLocation>
        <location evidence="3">Chromosome</location>
        <location evidence="3">Centromere</location>
        <location evidence="3">Kinetochore</location>
    </subcellularLocation>
    <subcellularLocation>
        <location evidence="2">Cytoplasm</location>
        <location evidence="2">Cytoskeleton</location>
        <location evidence="2">Spindle</location>
    </subcellularLocation>
    <subcellularLocation>
        <location evidence="1">Nucleus</location>
    </subcellularLocation>
</comment>
<dbReference type="AlphaFoldDB" id="A0A9P7EN31"/>
<dbReference type="GO" id="GO:0051010">
    <property type="term" value="F:microtubule plus-end binding"/>
    <property type="evidence" value="ECO:0007669"/>
    <property type="project" value="TreeGrafter"/>
</dbReference>
<dbReference type="GO" id="GO:0051301">
    <property type="term" value="P:cell division"/>
    <property type="evidence" value="ECO:0007669"/>
    <property type="project" value="UniProtKB-KW"/>
</dbReference>
<dbReference type="RefSeq" id="XP_041199683.1">
    <property type="nucleotide sequence ID" value="XM_041329783.1"/>
</dbReference>
<evidence type="ECO:0000256" key="13">
    <source>
        <dbReference type="ARBA" id="ARBA00023242"/>
    </source>
</evidence>
<protein>
    <recommendedName>
        <fullName evidence="16">DASH complex subunit DAD3</fullName>
    </recommendedName>
    <alternativeName>
        <fullName evidence="17">Outer kinetochore protein DAD3</fullName>
    </alternativeName>
</protein>
<evidence type="ECO:0000256" key="17">
    <source>
        <dbReference type="ARBA" id="ARBA00044305"/>
    </source>
</evidence>
<evidence type="ECO:0000256" key="1">
    <source>
        <dbReference type="ARBA" id="ARBA00004123"/>
    </source>
</evidence>
<keyword evidence="15" id="KW-0137">Centromere</keyword>
<evidence type="ECO:0000256" key="7">
    <source>
        <dbReference type="ARBA" id="ARBA00022618"/>
    </source>
</evidence>
<keyword evidence="6" id="KW-0963">Cytoplasm</keyword>
<name>A0A9P7EN31_9AGAM</name>
<evidence type="ECO:0000256" key="15">
    <source>
        <dbReference type="ARBA" id="ARBA00023328"/>
    </source>
</evidence>
<evidence type="ECO:0000256" key="9">
    <source>
        <dbReference type="ARBA" id="ARBA00022776"/>
    </source>
</evidence>
<keyword evidence="13" id="KW-0539">Nucleus</keyword>
<keyword evidence="19" id="KW-1185">Reference proteome</keyword>
<dbReference type="Pfam" id="PF08656">
    <property type="entry name" value="DASH_Dad3"/>
    <property type="match status" value="1"/>
</dbReference>
<reference evidence="18" key="1">
    <citation type="journal article" date="2020" name="New Phytol.">
        <title>Comparative genomics reveals dynamic genome evolution in host specialist ectomycorrhizal fungi.</title>
        <authorList>
            <person name="Lofgren L.A."/>
            <person name="Nguyen N.H."/>
            <person name="Vilgalys R."/>
            <person name="Ruytinx J."/>
            <person name="Liao H.L."/>
            <person name="Branco S."/>
            <person name="Kuo A."/>
            <person name="LaButti K."/>
            <person name="Lipzen A."/>
            <person name="Andreopoulos W."/>
            <person name="Pangilinan J."/>
            <person name="Riley R."/>
            <person name="Hundley H."/>
            <person name="Na H."/>
            <person name="Barry K."/>
            <person name="Grigoriev I.V."/>
            <person name="Stajich J.E."/>
            <person name="Kennedy P.G."/>
        </authorList>
    </citation>
    <scope>NUCLEOTIDE SEQUENCE</scope>
    <source>
        <strain evidence="18">MN1</strain>
    </source>
</reference>
<proteinExistence type="inferred from homology"/>
<comment type="similarity">
    <text evidence="4">Belongs to the DASH complex DAD3 family.</text>
</comment>
<dbReference type="GO" id="GO:0005874">
    <property type="term" value="C:microtubule"/>
    <property type="evidence" value="ECO:0007669"/>
    <property type="project" value="UniProtKB-KW"/>
</dbReference>
<evidence type="ECO:0000313" key="19">
    <source>
        <dbReference type="Proteomes" id="UP000807769"/>
    </source>
</evidence>
<dbReference type="PANTHER" id="PTHR28017">
    <property type="entry name" value="DASH COMPLEX SUBUNIT DAD3"/>
    <property type="match status" value="1"/>
</dbReference>
<evidence type="ECO:0000256" key="12">
    <source>
        <dbReference type="ARBA" id="ARBA00023212"/>
    </source>
</evidence>
<organism evidence="18 19">
    <name type="scientific">Suillus subaureus</name>
    <dbReference type="NCBI Taxonomy" id="48587"/>
    <lineage>
        <taxon>Eukaryota</taxon>
        <taxon>Fungi</taxon>
        <taxon>Dikarya</taxon>
        <taxon>Basidiomycota</taxon>
        <taxon>Agaricomycotina</taxon>
        <taxon>Agaricomycetes</taxon>
        <taxon>Agaricomycetidae</taxon>
        <taxon>Boletales</taxon>
        <taxon>Suillineae</taxon>
        <taxon>Suillaceae</taxon>
        <taxon>Suillus</taxon>
    </lineage>
</organism>
<keyword evidence="14" id="KW-0131">Cell cycle</keyword>
<dbReference type="EMBL" id="JABBWG010000001">
    <property type="protein sequence ID" value="KAG1826836.1"/>
    <property type="molecule type" value="Genomic_DNA"/>
</dbReference>
<evidence type="ECO:0000256" key="10">
    <source>
        <dbReference type="ARBA" id="ARBA00022829"/>
    </source>
</evidence>
<keyword evidence="9" id="KW-0498">Mitosis</keyword>
<dbReference type="Proteomes" id="UP000807769">
    <property type="component" value="Unassembled WGS sequence"/>
</dbReference>
<keyword evidence="11" id="KW-0995">Kinetochore</keyword>
<evidence type="ECO:0000256" key="5">
    <source>
        <dbReference type="ARBA" id="ARBA00022454"/>
    </source>
</evidence>
<accession>A0A9P7EN31</accession>
<gene>
    <name evidence="18" type="ORF">BJ212DRAFT_1256343</name>
</gene>
<dbReference type="GO" id="GO:0008608">
    <property type="term" value="P:attachment of spindle microtubules to kinetochore"/>
    <property type="evidence" value="ECO:0007669"/>
    <property type="project" value="InterPro"/>
</dbReference>
<evidence type="ECO:0000256" key="2">
    <source>
        <dbReference type="ARBA" id="ARBA00004186"/>
    </source>
</evidence>
<evidence type="ECO:0000256" key="14">
    <source>
        <dbReference type="ARBA" id="ARBA00023306"/>
    </source>
</evidence>
<keyword evidence="8" id="KW-0493">Microtubule</keyword>
<comment type="caution">
    <text evidence="18">The sequence shown here is derived from an EMBL/GenBank/DDBJ whole genome shotgun (WGS) entry which is preliminary data.</text>
</comment>
<dbReference type="OrthoDB" id="2443965at2759"/>
<evidence type="ECO:0000256" key="16">
    <source>
        <dbReference type="ARBA" id="ARBA00044179"/>
    </source>
</evidence>
<keyword evidence="5" id="KW-0158">Chromosome</keyword>
<dbReference type="GO" id="GO:0042729">
    <property type="term" value="C:DASH complex"/>
    <property type="evidence" value="ECO:0007669"/>
    <property type="project" value="InterPro"/>
</dbReference>
<evidence type="ECO:0000256" key="6">
    <source>
        <dbReference type="ARBA" id="ARBA00022490"/>
    </source>
</evidence>
<sequence length="102" mass="11435">MSGTVGIFDANPYESHASLTVLEANVLWEYAKLSQHVKDLTVTTRRLSEGPDENLIARLRVLERKMGLVLTLFKASVWGVINEQPVQEIEGGYEHATADPRR</sequence>
<dbReference type="GeneID" id="64623800"/>
<keyword evidence="7" id="KW-0132">Cell division</keyword>
<dbReference type="PANTHER" id="PTHR28017:SF1">
    <property type="entry name" value="DASH COMPLEX SUBUNIT DAD3"/>
    <property type="match status" value="1"/>
</dbReference>